<keyword evidence="2" id="KW-1185">Reference proteome</keyword>
<dbReference type="Proteomes" id="UP000001194">
    <property type="component" value="Unassembled WGS sequence"/>
</dbReference>
<sequence>MAGAAEFSQRVTAEGRTIGQARSTHAQGGPLNFQSDVMAEAAEFSGAFPLGVTAQHLMSATLSGPRHKRSLCFLLRPRSASSPRFGWWLPVVVTSVWRGRGPPGSLSPLGPPVSFQTQAHIASTSVPVCLTTTLTPLFFRIQAVLSTSLPVPSFNASALQCDPSLPAHSSTLVTTHSLLDVWWKVGFLVLGVFGRHSIP</sequence>
<evidence type="ECO:0000313" key="2">
    <source>
        <dbReference type="Proteomes" id="UP000001194"/>
    </source>
</evidence>
<name>B0E1E8_LACBS</name>
<organism evidence="2">
    <name type="scientific">Laccaria bicolor (strain S238N-H82 / ATCC MYA-4686)</name>
    <name type="common">Bicoloured deceiver</name>
    <name type="synonym">Laccaria laccata var. bicolor</name>
    <dbReference type="NCBI Taxonomy" id="486041"/>
    <lineage>
        <taxon>Eukaryota</taxon>
        <taxon>Fungi</taxon>
        <taxon>Dikarya</taxon>
        <taxon>Basidiomycota</taxon>
        <taxon>Agaricomycotina</taxon>
        <taxon>Agaricomycetes</taxon>
        <taxon>Agaricomycetidae</taxon>
        <taxon>Agaricales</taxon>
        <taxon>Agaricineae</taxon>
        <taxon>Hydnangiaceae</taxon>
        <taxon>Laccaria</taxon>
    </lineage>
</organism>
<protein>
    <submittedName>
        <fullName evidence="1">Predicted protein</fullName>
    </submittedName>
</protein>
<dbReference type="HOGENOM" id="CLU_1372422_0_0_1"/>
<gene>
    <name evidence="1" type="ORF">LACBIDRAFT_335115</name>
</gene>
<evidence type="ECO:0000313" key="1">
    <source>
        <dbReference type="EMBL" id="EDQ99318.1"/>
    </source>
</evidence>
<dbReference type="GeneID" id="6085686"/>
<dbReference type="InParanoid" id="B0E1E8"/>
<accession>B0E1E8</accession>
<dbReference type="EMBL" id="DS547167">
    <property type="protein sequence ID" value="EDQ99318.1"/>
    <property type="molecule type" value="Genomic_DNA"/>
</dbReference>
<reference evidence="1 2" key="1">
    <citation type="journal article" date="2008" name="Nature">
        <title>The genome of Laccaria bicolor provides insights into mycorrhizal symbiosis.</title>
        <authorList>
            <person name="Martin F."/>
            <person name="Aerts A."/>
            <person name="Ahren D."/>
            <person name="Brun A."/>
            <person name="Danchin E.G.J."/>
            <person name="Duchaussoy F."/>
            <person name="Gibon J."/>
            <person name="Kohler A."/>
            <person name="Lindquist E."/>
            <person name="Pereda V."/>
            <person name="Salamov A."/>
            <person name="Shapiro H.J."/>
            <person name="Wuyts J."/>
            <person name="Blaudez D."/>
            <person name="Buee M."/>
            <person name="Brokstein P."/>
            <person name="Canbaeck B."/>
            <person name="Cohen D."/>
            <person name="Courty P.E."/>
            <person name="Coutinho P.M."/>
            <person name="Delaruelle C."/>
            <person name="Detter J.C."/>
            <person name="Deveau A."/>
            <person name="DiFazio S."/>
            <person name="Duplessis S."/>
            <person name="Fraissinet-Tachet L."/>
            <person name="Lucic E."/>
            <person name="Frey-Klett P."/>
            <person name="Fourrey C."/>
            <person name="Feussner I."/>
            <person name="Gay G."/>
            <person name="Grimwood J."/>
            <person name="Hoegger P.J."/>
            <person name="Jain P."/>
            <person name="Kilaru S."/>
            <person name="Labbe J."/>
            <person name="Lin Y.C."/>
            <person name="Legue V."/>
            <person name="Le Tacon F."/>
            <person name="Marmeisse R."/>
            <person name="Melayah D."/>
            <person name="Montanini B."/>
            <person name="Muratet M."/>
            <person name="Nehls U."/>
            <person name="Niculita-Hirzel H."/>
            <person name="Oudot-Le Secq M.P."/>
            <person name="Peter M."/>
            <person name="Quesneville H."/>
            <person name="Rajashekar B."/>
            <person name="Reich M."/>
            <person name="Rouhier N."/>
            <person name="Schmutz J."/>
            <person name="Yin T."/>
            <person name="Chalot M."/>
            <person name="Henrissat B."/>
            <person name="Kuees U."/>
            <person name="Lucas S."/>
            <person name="Van de Peer Y."/>
            <person name="Podila G.K."/>
            <person name="Polle A."/>
            <person name="Pukkila P.J."/>
            <person name="Richardson P.M."/>
            <person name="Rouze P."/>
            <person name="Sanders I.R."/>
            <person name="Stajich J.E."/>
            <person name="Tunlid A."/>
            <person name="Tuskan G."/>
            <person name="Grigoriev I.V."/>
        </authorList>
    </citation>
    <scope>NUCLEOTIDE SEQUENCE [LARGE SCALE GENOMIC DNA]</scope>
    <source>
        <strain evidence="2">S238N-H82 / ATCC MYA-4686</strain>
    </source>
</reference>
<dbReference type="AlphaFoldDB" id="B0E1E8"/>
<dbReference type="KEGG" id="lbc:LACBIDRAFT_335115"/>
<proteinExistence type="predicted"/>
<dbReference type="RefSeq" id="XP_001890038.1">
    <property type="nucleotide sequence ID" value="XM_001890003.1"/>
</dbReference>